<protein>
    <submittedName>
        <fullName evidence="4">MGT family glycosyltransferase</fullName>
    </submittedName>
</protein>
<dbReference type="InterPro" id="IPR010610">
    <property type="entry name" value="EryCIII-like_C"/>
</dbReference>
<evidence type="ECO:0000313" key="4">
    <source>
        <dbReference type="EMBL" id="TGG74632.1"/>
    </source>
</evidence>
<feature type="domain" description="Erythromycin biosynthesis protein CIII-like C-terminal" evidence="3">
    <location>
        <begin position="258"/>
        <end position="397"/>
    </location>
</feature>
<dbReference type="Pfam" id="PF06722">
    <property type="entry name" value="EryCIII-like_C"/>
    <property type="match status" value="1"/>
</dbReference>
<dbReference type="Proteomes" id="UP000298111">
    <property type="component" value="Unassembled WGS sequence"/>
</dbReference>
<dbReference type="GO" id="GO:0016758">
    <property type="term" value="F:hexosyltransferase activity"/>
    <property type="evidence" value="ECO:0007669"/>
    <property type="project" value="InterPro"/>
</dbReference>
<dbReference type="InterPro" id="IPR006326">
    <property type="entry name" value="UDPGT_MGT-like"/>
</dbReference>
<evidence type="ECO:0000259" key="3">
    <source>
        <dbReference type="Pfam" id="PF06722"/>
    </source>
</evidence>
<sequence length="405" mass="43068">MSGLHIAFFNYPAHGHVNPTLPVAAELVRRGHRVTYVVAGQFAEAVAATGADVLTYESVVPKAWNTVAIPQKVTADDIAEASVTHLTEALAPLDKVAAQLDGDRPDVMVYDAFGYATGRLLARKWRLPSVLCATTIAVSEKCNPYAEFAASMTPPDPEHPALVKHRELLRGTLDAHGLGDWSNEEFTGAAEERTLCFVAPEFQPGVETFDERTVFVGPCIGDRAHQGGWQRPDDDRPVALVALGSFGYENQAAFYRDALAALGDLPWHIVMSLGGLVTPDDLGPLPPNVETHPWVPQPAVLRHASSFVSHAGMGSTMESLSFGVPPVVVPRTGEQDVVAGRLTELGLGRAIAPDELTAEGLRAAVLGLAADEEARGRVRELSASIAARRGPALAADTVEARCAAS</sequence>
<dbReference type="NCBIfam" id="TIGR01426">
    <property type="entry name" value="MGT"/>
    <property type="match status" value="1"/>
</dbReference>
<keyword evidence="2 4" id="KW-0808">Transferase</keyword>
<gene>
    <name evidence="4" type="ORF">D8771_34055</name>
</gene>
<evidence type="ECO:0000256" key="2">
    <source>
        <dbReference type="ARBA" id="ARBA00022679"/>
    </source>
</evidence>
<evidence type="ECO:0000313" key="5">
    <source>
        <dbReference type="Proteomes" id="UP000298111"/>
    </source>
</evidence>
<dbReference type="FunFam" id="3.40.50.2000:FF:000072">
    <property type="entry name" value="Glycosyl transferase"/>
    <property type="match status" value="1"/>
</dbReference>
<organism evidence="4 5">
    <name type="scientific">Streptomyces albus</name>
    <dbReference type="NCBI Taxonomy" id="1888"/>
    <lineage>
        <taxon>Bacteria</taxon>
        <taxon>Bacillati</taxon>
        <taxon>Actinomycetota</taxon>
        <taxon>Actinomycetes</taxon>
        <taxon>Kitasatosporales</taxon>
        <taxon>Streptomycetaceae</taxon>
        <taxon>Streptomyces</taxon>
    </lineage>
</organism>
<dbReference type="InterPro" id="IPR050426">
    <property type="entry name" value="Glycosyltransferase_28"/>
</dbReference>
<dbReference type="RefSeq" id="WP_030409027.1">
    <property type="nucleotide sequence ID" value="NZ_CP103060.1"/>
</dbReference>
<dbReference type="GO" id="GO:0008194">
    <property type="term" value="F:UDP-glycosyltransferase activity"/>
    <property type="evidence" value="ECO:0007669"/>
    <property type="project" value="InterPro"/>
</dbReference>
<dbReference type="GeneID" id="75185378"/>
<evidence type="ECO:0000256" key="1">
    <source>
        <dbReference type="ARBA" id="ARBA00009995"/>
    </source>
</evidence>
<dbReference type="PANTHER" id="PTHR48050">
    <property type="entry name" value="STEROL 3-BETA-GLUCOSYLTRANSFERASE"/>
    <property type="match status" value="1"/>
</dbReference>
<dbReference type="EMBL" id="RCIY01000120">
    <property type="protein sequence ID" value="TGG74632.1"/>
    <property type="molecule type" value="Genomic_DNA"/>
</dbReference>
<dbReference type="CDD" id="cd03784">
    <property type="entry name" value="GT1_Gtf-like"/>
    <property type="match status" value="1"/>
</dbReference>
<dbReference type="GO" id="GO:0017000">
    <property type="term" value="P:antibiotic biosynthetic process"/>
    <property type="evidence" value="ECO:0007669"/>
    <property type="project" value="UniProtKB-ARBA"/>
</dbReference>
<dbReference type="SUPFAM" id="SSF53756">
    <property type="entry name" value="UDP-Glycosyltransferase/glycogen phosphorylase"/>
    <property type="match status" value="1"/>
</dbReference>
<dbReference type="InterPro" id="IPR002213">
    <property type="entry name" value="UDP_glucos_trans"/>
</dbReference>
<dbReference type="AlphaFoldDB" id="A0A8H1QJE5"/>
<comment type="caution">
    <text evidence="4">The sequence shown here is derived from an EMBL/GenBank/DDBJ whole genome shotgun (WGS) entry which is preliminary data.</text>
</comment>
<name>A0A8H1QJE5_9ACTN</name>
<dbReference type="Gene3D" id="3.40.50.2000">
    <property type="entry name" value="Glycogen Phosphorylase B"/>
    <property type="match status" value="2"/>
</dbReference>
<proteinExistence type="inferred from homology"/>
<comment type="similarity">
    <text evidence="1">Belongs to the UDP-glycosyltransferase family.</text>
</comment>
<dbReference type="PANTHER" id="PTHR48050:SF13">
    <property type="entry name" value="STEROL 3-BETA-GLUCOSYLTRANSFERASE UGT80A2"/>
    <property type="match status" value="1"/>
</dbReference>
<reference evidence="4 5" key="1">
    <citation type="submission" date="2018-10" db="EMBL/GenBank/DDBJ databases">
        <title>Isolation of pseudouridimycin from Streptomyces albus DSM 40763.</title>
        <authorList>
            <person name="Rosenqvist P."/>
            <person name="Metsae-Ketelae M."/>
            <person name="Virta P."/>
        </authorList>
    </citation>
    <scope>NUCLEOTIDE SEQUENCE [LARGE SCALE GENOMIC DNA]</scope>
    <source>
        <strain evidence="4 5">DSM 40763</strain>
    </source>
</reference>
<accession>A0A8H1QJE5</accession>